<protein>
    <submittedName>
        <fullName evidence="4">Uncharacterized protein</fullName>
    </submittedName>
</protein>
<dbReference type="SMART" id="SM00248">
    <property type="entry name" value="ANK"/>
    <property type="match status" value="6"/>
</dbReference>
<proteinExistence type="predicted"/>
<feature type="repeat" description="ANK" evidence="3">
    <location>
        <begin position="610"/>
        <end position="636"/>
    </location>
</feature>
<keyword evidence="1" id="KW-0677">Repeat</keyword>
<dbReference type="EMBL" id="CAJPWZ010001782">
    <property type="protein sequence ID" value="CAG2223313.1"/>
    <property type="molecule type" value="Genomic_DNA"/>
</dbReference>
<organism evidence="4 5">
    <name type="scientific">Mytilus edulis</name>
    <name type="common">Blue mussel</name>
    <dbReference type="NCBI Taxonomy" id="6550"/>
    <lineage>
        <taxon>Eukaryota</taxon>
        <taxon>Metazoa</taxon>
        <taxon>Spiralia</taxon>
        <taxon>Lophotrochozoa</taxon>
        <taxon>Mollusca</taxon>
        <taxon>Bivalvia</taxon>
        <taxon>Autobranchia</taxon>
        <taxon>Pteriomorphia</taxon>
        <taxon>Mytilida</taxon>
        <taxon>Mytiloidea</taxon>
        <taxon>Mytilidae</taxon>
        <taxon>Mytilinae</taxon>
        <taxon>Mytilus</taxon>
    </lineage>
</organism>
<dbReference type="PROSITE" id="PS50297">
    <property type="entry name" value="ANK_REP_REGION"/>
    <property type="match status" value="4"/>
</dbReference>
<dbReference type="PANTHER" id="PTHR24198:SF165">
    <property type="entry name" value="ANKYRIN REPEAT-CONTAINING PROTEIN-RELATED"/>
    <property type="match status" value="1"/>
</dbReference>
<dbReference type="AlphaFoldDB" id="A0A8S3SYF7"/>
<evidence type="ECO:0000313" key="5">
    <source>
        <dbReference type="Proteomes" id="UP000683360"/>
    </source>
</evidence>
<feature type="repeat" description="ANK" evidence="3">
    <location>
        <begin position="510"/>
        <end position="531"/>
    </location>
</feature>
<dbReference type="Pfam" id="PF12796">
    <property type="entry name" value="Ank_2"/>
    <property type="match status" value="2"/>
</dbReference>
<accession>A0A8S3SYF7</accession>
<comment type="caution">
    <text evidence="4">The sequence shown here is derived from an EMBL/GenBank/DDBJ whole genome shotgun (WGS) entry which is preliminary data.</text>
</comment>
<name>A0A8S3SYF7_MYTED</name>
<evidence type="ECO:0000256" key="3">
    <source>
        <dbReference type="PROSITE-ProRule" id="PRU00023"/>
    </source>
</evidence>
<sequence>MHASEGLVCERLSVAENPIAFESLVCEQTYDENPEVNSHQIYEDCLITIPDGMTLMYIERVFRDITTSVHLENYLSNNKNMKNDTFRKRLISYTRQQFLNKDLIEDIICTASSDFISRIIAIMPTVSVKSRISFTVQIPETYVHMYIERVFKDMTRSTNVEQCISNNVNQIEEAFNDGLSAYMAQIPIDEIESSSKCQCRFCGKHFVFVKNVNERGSPIDKFSILIPDEYLQKYIEKVYTDLIRADDIEKYLQTNRNQQNIHFNEMLIAFMNKITETDFRTLLRDASSSSIKRLIVVISKDRKQSTTDISMKLHKSVLQLIQDTGILNCPESCISEYIERIIQHWKVGEVFDVFENVNMKNPFFADLFINHLHSLDKTTQLQLAAVKDNKTTCSTLVVSCHTDNKNLQTGVCKTKLMLTVVTILVVLPLHSQLEKLPGNYANLFLYTACARGYKDIVSILLKTGKIDVNEVTFWGETPLFASCEKGFEEIVLTLIKITAETIDVNKSIDSGETPLYIACYNGNLNIVSTLITCRNIDVNKCTTIAKSQLIECNQGYTNKDDSTYTNKNKIDGNTEAGETPLYRACYHGNLNIVSTLLSCKNIDVNKCTTTGKTPLYIACYQGYTEIVTLLLEDNASKPDVNICTDNGETPLFVSCSGGHENTVRILLERGADHMICTREGKLPISIAKEKNILQYQK</sequence>
<keyword evidence="5" id="KW-1185">Reference proteome</keyword>
<gene>
    <name evidence="4" type="ORF">MEDL_36588</name>
</gene>
<evidence type="ECO:0000256" key="2">
    <source>
        <dbReference type="ARBA" id="ARBA00023043"/>
    </source>
</evidence>
<evidence type="ECO:0000256" key="1">
    <source>
        <dbReference type="ARBA" id="ARBA00022737"/>
    </source>
</evidence>
<evidence type="ECO:0000313" key="4">
    <source>
        <dbReference type="EMBL" id="CAG2223313.1"/>
    </source>
</evidence>
<dbReference type="InterPro" id="IPR036770">
    <property type="entry name" value="Ankyrin_rpt-contain_sf"/>
</dbReference>
<feature type="repeat" description="ANK" evidence="3">
    <location>
        <begin position="576"/>
        <end position="598"/>
    </location>
</feature>
<dbReference type="PANTHER" id="PTHR24198">
    <property type="entry name" value="ANKYRIN REPEAT AND PROTEIN KINASE DOMAIN-CONTAINING PROTEIN"/>
    <property type="match status" value="1"/>
</dbReference>
<dbReference type="Proteomes" id="UP000683360">
    <property type="component" value="Unassembled WGS sequence"/>
</dbReference>
<keyword evidence="2 3" id="KW-0040">ANK repeat</keyword>
<dbReference type="SUPFAM" id="SSF48403">
    <property type="entry name" value="Ankyrin repeat"/>
    <property type="match status" value="1"/>
</dbReference>
<dbReference type="PROSITE" id="PS50088">
    <property type="entry name" value="ANK_REPEAT"/>
    <property type="match status" value="4"/>
</dbReference>
<dbReference type="Pfam" id="PF00023">
    <property type="entry name" value="Ank"/>
    <property type="match status" value="1"/>
</dbReference>
<dbReference type="InterPro" id="IPR002110">
    <property type="entry name" value="Ankyrin_rpt"/>
</dbReference>
<dbReference type="Gene3D" id="1.25.40.20">
    <property type="entry name" value="Ankyrin repeat-containing domain"/>
    <property type="match status" value="3"/>
</dbReference>
<feature type="repeat" description="ANK" evidence="3">
    <location>
        <begin position="646"/>
        <end position="672"/>
    </location>
</feature>
<reference evidence="4" key="1">
    <citation type="submission" date="2021-03" db="EMBL/GenBank/DDBJ databases">
        <authorList>
            <person name="Bekaert M."/>
        </authorList>
    </citation>
    <scope>NUCLEOTIDE SEQUENCE</scope>
</reference>
<dbReference type="OrthoDB" id="10509999at2759"/>